<comment type="caution">
    <text evidence="2">The sequence shown here is derived from an EMBL/GenBank/DDBJ whole genome shotgun (WGS) entry which is preliminary data.</text>
</comment>
<evidence type="ECO:0000313" key="2">
    <source>
        <dbReference type="EMBL" id="GCC43011.1"/>
    </source>
</evidence>
<organism evidence="2 3">
    <name type="scientific">Chiloscyllium punctatum</name>
    <name type="common">Brownbanded bambooshark</name>
    <name type="synonym">Hemiscyllium punctatum</name>
    <dbReference type="NCBI Taxonomy" id="137246"/>
    <lineage>
        <taxon>Eukaryota</taxon>
        <taxon>Metazoa</taxon>
        <taxon>Chordata</taxon>
        <taxon>Craniata</taxon>
        <taxon>Vertebrata</taxon>
        <taxon>Chondrichthyes</taxon>
        <taxon>Elasmobranchii</taxon>
        <taxon>Galeomorphii</taxon>
        <taxon>Galeoidea</taxon>
        <taxon>Orectolobiformes</taxon>
        <taxon>Hemiscylliidae</taxon>
        <taxon>Chiloscyllium</taxon>
    </lineage>
</organism>
<dbReference type="STRING" id="137246.A0A401TK32"/>
<dbReference type="OrthoDB" id="5305647at2759"/>
<accession>A0A401TK32</accession>
<protein>
    <submittedName>
        <fullName evidence="2">Uncharacterized protein</fullName>
    </submittedName>
</protein>
<sequence length="74" mass="7831">PPPPKETYLMKHMKKHKSADPDPLYGAPTGGPAANADGAQCSFDLLPFKPDPHKDPCLTVSTSALQQVDQMGGS</sequence>
<proteinExistence type="predicted"/>
<evidence type="ECO:0000256" key="1">
    <source>
        <dbReference type="SAM" id="MobiDB-lite"/>
    </source>
</evidence>
<name>A0A401TK32_CHIPU</name>
<dbReference type="AlphaFoldDB" id="A0A401TK32"/>
<evidence type="ECO:0000313" key="3">
    <source>
        <dbReference type="Proteomes" id="UP000287033"/>
    </source>
</evidence>
<gene>
    <name evidence="2" type="ORF">chiPu_0026904</name>
</gene>
<reference evidence="2 3" key="1">
    <citation type="journal article" date="2018" name="Nat. Ecol. Evol.">
        <title>Shark genomes provide insights into elasmobranch evolution and the origin of vertebrates.</title>
        <authorList>
            <person name="Hara Y"/>
            <person name="Yamaguchi K"/>
            <person name="Onimaru K"/>
            <person name="Kadota M"/>
            <person name="Koyanagi M"/>
            <person name="Keeley SD"/>
            <person name="Tatsumi K"/>
            <person name="Tanaka K"/>
            <person name="Motone F"/>
            <person name="Kageyama Y"/>
            <person name="Nozu R"/>
            <person name="Adachi N"/>
            <person name="Nishimura O"/>
            <person name="Nakagawa R"/>
            <person name="Tanegashima C"/>
            <person name="Kiyatake I"/>
            <person name="Matsumoto R"/>
            <person name="Murakumo K"/>
            <person name="Nishida K"/>
            <person name="Terakita A"/>
            <person name="Kuratani S"/>
            <person name="Sato K"/>
            <person name="Hyodo S Kuraku.S."/>
        </authorList>
    </citation>
    <scope>NUCLEOTIDE SEQUENCE [LARGE SCALE GENOMIC DNA]</scope>
</reference>
<dbReference type="EMBL" id="BEZZ01090210">
    <property type="protein sequence ID" value="GCC43011.1"/>
    <property type="molecule type" value="Genomic_DNA"/>
</dbReference>
<keyword evidence="3" id="KW-1185">Reference proteome</keyword>
<feature type="non-terminal residue" evidence="2">
    <location>
        <position position="1"/>
    </location>
</feature>
<dbReference type="Proteomes" id="UP000287033">
    <property type="component" value="Unassembled WGS sequence"/>
</dbReference>
<feature type="region of interest" description="Disordered" evidence="1">
    <location>
        <begin position="13"/>
        <end position="35"/>
    </location>
</feature>